<dbReference type="PANTHER" id="PTHR43420">
    <property type="entry name" value="ACETYLTRANSFERASE"/>
    <property type="match status" value="1"/>
</dbReference>
<dbReference type="PROSITE" id="PS51186">
    <property type="entry name" value="GNAT"/>
    <property type="match status" value="1"/>
</dbReference>
<dbReference type="InterPro" id="IPR000182">
    <property type="entry name" value="GNAT_dom"/>
</dbReference>
<evidence type="ECO:0000313" key="6">
    <source>
        <dbReference type="Proteomes" id="UP000655589"/>
    </source>
</evidence>
<dbReference type="Pfam" id="PF08445">
    <property type="entry name" value="FR47"/>
    <property type="match status" value="1"/>
</dbReference>
<evidence type="ECO:0000256" key="2">
    <source>
        <dbReference type="ARBA" id="ARBA00023315"/>
    </source>
</evidence>
<dbReference type="EMBL" id="BMPT01000024">
    <property type="protein sequence ID" value="GGM42506.1"/>
    <property type="molecule type" value="Genomic_DNA"/>
</dbReference>
<dbReference type="SUPFAM" id="SSF55729">
    <property type="entry name" value="Acyl-CoA N-acyltransferases (Nat)"/>
    <property type="match status" value="1"/>
</dbReference>
<evidence type="ECO:0000259" key="4">
    <source>
        <dbReference type="PROSITE" id="PS51186"/>
    </source>
</evidence>
<dbReference type="CDD" id="cd04301">
    <property type="entry name" value="NAT_SF"/>
    <property type="match status" value="1"/>
</dbReference>
<evidence type="ECO:0000256" key="1">
    <source>
        <dbReference type="ARBA" id="ARBA00022679"/>
    </source>
</evidence>
<evidence type="ECO:0000313" key="5">
    <source>
        <dbReference type="EMBL" id="GGM42506.1"/>
    </source>
</evidence>
<keyword evidence="6" id="KW-1185">Reference proteome</keyword>
<reference evidence="5" key="1">
    <citation type="journal article" date="2014" name="Int. J. Syst. Evol. Microbiol.">
        <title>Complete genome sequence of Corynebacterium casei LMG S-19264T (=DSM 44701T), isolated from a smear-ripened cheese.</title>
        <authorList>
            <consortium name="US DOE Joint Genome Institute (JGI-PGF)"/>
            <person name="Walter F."/>
            <person name="Albersmeier A."/>
            <person name="Kalinowski J."/>
            <person name="Ruckert C."/>
        </authorList>
    </citation>
    <scope>NUCLEOTIDE SEQUENCE</scope>
    <source>
        <strain evidence="5">JCM 3051</strain>
    </source>
</reference>
<sequence>MSLRVVRADVNQPSPRPGDTAATDPALDLVLDNPAWASLTGAHAHLGEGNDLARRFRSDVSPFSAVRDWSDPDVWAAILDLVGYDADFLAAPHEDVPVPAGWAHGNTLHGVQLVETAQVAARPDEEAVVLGAADVPEMIDLVERAQPGPFLTRTHELGRYVGLRRDGRLVAMAGERLRPGGWVELSAVATDERYRGQGLASRLALDVVHHARERGERTFLHATADNTTAIRLYEHLGFALRRGVTFGSVRTPAAP</sequence>
<protein>
    <submittedName>
        <fullName evidence="5">GNAT family N-acetyltransferase</fullName>
    </submittedName>
</protein>
<feature type="region of interest" description="Disordered" evidence="3">
    <location>
        <begin position="1"/>
        <end position="24"/>
    </location>
</feature>
<proteinExistence type="predicted"/>
<organism evidence="5 6">
    <name type="scientific">Promicromonospora citrea</name>
    <dbReference type="NCBI Taxonomy" id="43677"/>
    <lineage>
        <taxon>Bacteria</taxon>
        <taxon>Bacillati</taxon>
        <taxon>Actinomycetota</taxon>
        <taxon>Actinomycetes</taxon>
        <taxon>Micrococcales</taxon>
        <taxon>Promicromonosporaceae</taxon>
        <taxon>Promicromonospora</taxon>
    </lineage>
</organism>
<evidence type="ECO:0000256" key="3">
    <source>
        <dbReference type="SAM" id="MobiDB-lite"/>
    </source>
</evidence>
<dbReference type="InterPro" id="IPR016181">
    <property type="entry name" value="Acyl_CoA_acyltransferase"/>
</dbReference>
<comment type="caution">
    <text evidence="5">The sequence shown here is derived from an EMBL/GenBank/DDBJ whole genome shotgun (WGS) entry which is preliminary data.</text>
</comment>
<name>A0A8H9GP25_9MICO</name>
<dbReference type="Gene3D" id="3.40.630.30">
    <property type="match status" value="1"/>
</dbReference>
<dbReference type="InterPro" id="IPR050680">
    <property type="entry name" value="YpeA/RimI_acetyltransf"/>
</dbReference>
<gene>
    <name evidence="5" type="ORF">GCM10010102_42500</name>
</gene>
<feature type="domain" description="N-acetyltransferase" evidence="4">
    <location>
        <begin position="119"/>
        <end position="255"/>
    </location>
</feature>
<dbReference type="InterPro" id="IPR013653">
    <property type="entry name" value="GCN5-like_dom"/>
</dbReference>
<dbReference type="Proteomes" id="UP000655589">
    <property type="component" value="Unassembled WGS sequence"/>
</dbReference>
<dbReference type="GO" id="GO:0016747">
    <property type="term" value="F:acyltransferase activity, transferring groups other than amino-acyl groups"/>
    <property type="evidence" value="ECO:0007669"/>
    <property type="project" value="InterPro"/>
</dbReference>
<keyword evidence="2" id="KW-0012">Acyltransferase</keyword>
<keyword evidence="1 5" id="KW-0808">Transferase</keyword>
<accession>A0A8H9GP25</accession>
<reference evidence="5" key="2">
    <citation type="submission" date="2020-09" db="EMBL/GenBank/DDBJ databases">
        <authorList>
            <person name="Sun Q."/>
            <person name="Ohkuma M."/>
        </authorList>
    </citation>
    <scope>NUCLEOTIDE SEQUENCE</scope>
    <source>
        <strain evidence="5">JCM 3051</strain>
    </source>
</reference>
<dbReference type="AlphaFoldDB" id="A0A8H9GP25"/>